<dbReference type="InterPro" id="IPR017972">
    <property type="entry name" value="Cyt_P450_CS"/>
</dbReference>
<evidence type="ECO:0000256" key="2">
    <source>
        <dbReference type="ARBA" id="ARBA00010617"/>
    </source>
</evidence>
<keyword evidence="7" id="KW-0503">Monooxygenase</keyword>
<keyword evidence="8" id="KW-0812">Transmembrane</keyword>
<dbReference type="GO" id="GO:0004497">
    <property type="term" value="F:monooxygenase activity"/>
    <property type="evidence" value="ECO:0007669"/>
    <property type="project" value="UniProtKB-KW"/>
</dbReference>
<dbReference type="OrthoDB" id="3945418at2759"/>
<comment type="caution">
    <text evidence="9">The sequence shown here is derived from an EMBL/GenBank/DDBJ whole genome shotgun (WGS) entry which is preliminary data.</text>
</comment>
<keyword evidence="4 6" id="KW-0479">Metal-binding</keyword>
<protein>
    <submittedName>
        <fullName evidence="9">Cytochrome P450</fullName>
    </submittedName>
</protein>
<evidence type="ECO:0000256" key="7">
    <source>
        <dbReference type="RuleBase" id="RU000461"/>
    </source>
</evidence>
<evidence type="ECO:0000313" key="9">
    <source>
        <dbReference type="EMBL" id="KAH6657902.1"/>
    </source>
</evidence>
<evidence type="ECO:0000256" key="4">
    <source>
        <dbReference type="ARBA" id="ARBA00022723"/>
    </source>
</evidence>
<dbReference type="GO" id="GO:0020037">
    <property type="term" value="F:heme binding"/>
    <property type="evidence" value="ECO:0007669"/>
    <property type="project" value="InterPro"/>
</dbReference>
<dbReference type="SUPFAM" id="SSF48264">
    <property type="entry name" value="Cytochrome P450"/>
    <property type="match status" value="1"/>
</dbReference>
<sequence length="514" mass="57877">MTLFSTLPLGLGGSSIGAVLFVGGLISGLLVVIYRLTLHPLASFPGPKLAAATGLYETYFEVFKDGGGRYWAEIEEMHRIYGPIVRISPWEVHINDSDWNGVYKYSSKAAKPTWFYLRFFGMFPSTNSAESHALHQQRRAPLNAYFASTNIQKFQPQAQGQIDKLVARLRAAEGSVVSLSDAFRCLATDIATGFCFGRPFGHLDEPTFDHEFNLTVRTVVRASMWSRHSFGLFIPLMHSIPDSFQKKMNPAFSRIKWMKETMSGCVSRSMHKAEPAPGEQMDMVQTVLQSSLPAEEKTFLRLLSETRSVIMAGTETTASVLICITACLLRDPAMLAQLRQELVAAEAEVGFPINYTKLKEMPFLTGIVNEGLRVTNPTPSRLPRVCETQDLKYREWIIPRGTSISTTCQDVHNDPKIFERPLEFLPGRWENLEARRALNKYLIPWGRGTRLCLGMELATMDLYCTVARIFSPSVGFDMTLFDTTDEDWKAYHEWFACFPKGKGLDVMIRRTGEA</sequence>
<evidence type="ECO:0000313" key="10">
    <source>
        <dbReference type="Proteomes" id="UP000758603"/>
    </source>
</evidence>
<comment type="similarity">
    <text evidence="2 7">Belongs to the cytochrome P450 family.</text>
</comment>
<keyword evidence="8" id="KW-1133">Transmembrane helix</keyword>
<dbReference type="PRINTS" id="PR00385">
    <property type="entry name" value="P450"/>
</dbReference>
<dbReference type="Proteomes" id="UP000758603">
    <property type="component" value="Unassembled WGS sequence"/>
</dbReference>
<keyword evidence="3 6" id="KW-0349">Heme</keyword>
<organism evidence="9 10">
    <name type="scientific">Truncatella angustata</name>
    <dbReference type="NCBI Taxonomy" id="152316"/>
    <lineage>
        <taxon>Eukaryota</taxon>
        <taxon>Fungi</taxon>
        <taxon>Dikarya</taxon>
        <taxon>Ascomycota</taxon>
        <taxon>Pezizomycotina</taxon>
        <taxon>Sordariomycetes</taxon>
        <taxon>Xylariomycetidae</taxon>
        <taxon>Amphisphaeriales</taxon>
        <taxon>Sporocadaceae</taxon>
        <taxon>Truncatella</taxon>
    </lineage>
</organism>
<dbReference type="AlphaFoldDB" id="A0A9P9A032"/>
<keyword evidence="5 6" id="KW-0408">Iron</keyword>
<dbReference type="InterPro" id="IPR002401">
    <property type="entry name" value="Cyt_P450_E_grp-I"/>
</dbReference>
<keyword evidence="7" id="KW-0560">Oxidoreductase</keyword>
<dbReference type="PANTHER" id="PTHR24305">
    <property type="entry name" value="CYTOCHROME P450"/>
    <property type="match status" value="1"/>
</dbReference>
<dbReference type="GO" id="GO:0016705">
    <property type="term" value="F:oxidoreductase activity, acting on paired donors, with incorporation or reduction of molecular oxygen"/>
    <property type="evidence" value="ECO:0007669"/>
    <property type="project" value="InterPro"/>
</dbReference>
<gene>
    <name evidence="9" type="ORF">BKA67DRAFT_591119</name>
</gene>
<feature type="transmembrane region" description="Helical" evidence="8">
    <location>
        <begin position="12"/>
        <end position="34"/>
    </location>
</feature>
<comment type="cofactor">
    <cofactor evidence="1 6">
        <name>heme</name>
        <dbReference type="ChEBI" id="CHEBI:30413"/>
    </cofactor>
</comment>
<proteinExistence type="inferred from homology"/>
<dbReference type="InterPro" id="IPR001128">
    <property type="entry name" value="Cyt_P450"/>
</dbReference>
<dbReference type="RefSeq" id="XP_045962136.1">
    <property type="nucleotide sequence ID" value="XM_046104672.1"/>
</dbReference>
<evidence type="ECO:0000256" key="8">
    <source>
        <dbReference type="SAM" id="Phobius"/>
    </source>
</evidence>
<dbReference type="CDD" id="cd11062">
    <property type="entry name" value="CYP58-like"/>
    <property type="match status" value="1"/>
</dbReference>
<accession>A0A9P9A032</accession>
<dbReference type="Gene3D" id="1.10.630.10">
    <property type="entry name" value="Cytochrome P450"/>
    <property type="match status" value="1"/>
</dbReference>
<evidence type="ECO:0000256" key="6">
    <source>
        <dbReference type="PIRSR" id="PIRSR602401-1"/>
    </source>
</evidence>
<dbReference type="GeneID" id="70133563"/>
<evidence type="ECO:0000256" key="5">
    <source>
        <dbReference type="ARBA" id="ARBA00023004"/>
    </source>
</evidence>
<name>A0A9P9A032_9PEZI</name>
<reference evidence="9" key="1">
    <citation type="journal article" date="2021" name="Nat. Commun.">
        <title>Genetic determinants of endophytism in the Arabidopsis root mycobiome.</title>
        <authorList>
            <person name="Mesny F."/>
            <person name="Miyauchi S."/>
            <person name="Thiergart T."/>
            <person name="Pickel B."/>
            <person name="Atanasova L."/>
            <person name="Karlsson M."/>
            <person name="Huettel B."/>
            <person name="Barry K.W."/>
            <person name="Haridas S."/>
            <person name="Chen C."/>
            <person name="Bauer D."/>
            <person name="Andreopoulos W."/>
            <person name="Pangilinan J."/>
            <person name="LaButti K."/>
            <person name="Riley R."/>
            <person name="Lipzen A."/>
            <person name="Clum A."/>
            <person name="Drula E."/>
            <person name="Henrissat B."/>
            <person name="Kohler A."/>
            <person name="Grigoriev I.V."/>
            <person name="Martin F.M."/>
            <person name="Hacquard S."/>
        </authorList>
    </citation>
    <scope>NUCLEOTIDE SEQUENCE</scope>
    <source>
        <strain evidence="9">MPI-SDFR-AT-0073</strain>
    </source>
</reference>
<dbReference type="GO" id="GO:0005506">
    <property type="term" value="F:iron ion binding"/>
    <property type="evidence" value="ECO:0007669"/>
    <property type="project" value="InterPro"/>
</dbReference>
<dbReference type="Pfam" id="PF00067">
    <property type="entry name" value="p450"/>
    <property type="match status" value="1"/>
</dbReference>
<keyword evidence="8" id="KW-0472">Membrane</keyword>
<dbReference type="InterPro" id="IPR050121">
    <property type="entry name" value="Cytochrome_P450_monoxygenase"/>
</dbReference>
<dbReference type="PRINTS" id="PR00463">
    <property type="entry name" value="EP450I"/>
</dbReference>
<keyword evidence="10" id="KW-1185">Reference proteome</keyword>
<dbReference type="PANTHER" id="PTHR24305:SF166">
    <property type="entry name" value="CYTOCHROME P450 12A4, MITOCHONDRIAL-RELATED"/>
    <property type="match status" value="1"/>
</dbReference>
<dbReference type="InterPro" id="IPR036396">
    <property type="entry name" value="Cyt_P450_sf"/>
</dbReference>
<dbReference type="EMBL" id="JAGPXC010000002">
    <property type="protein sequence ID" value="KAH6657902.1"/>
    <property type="molecule type" value="Genomic_DNA"/>
</dbReference>
<feature type="binding site" description="axial binding residue" evidence="6">
    <location>
        <position position="452"/>
    </location>
    <ligand>
        <name>heme</name>
        <dbReference type="ChEBI" id="CHEBI:30413"/>
    </ligand>
    <ligandPart>
        <name>Fe</name>
        <dbReference type="ChEBI" id="CHEBI:18248"/>
    </ligandPart>
</feature>
<evidence type="ECO:0000256" key="3">
    <source>
        <dbReference type="ARBA" id="ARBA00022617"/>
    </source>
</evidence>
<dbReference type="PROSITE" id="PS00086">
    <property type="entry name" value="CYTOCHROME_P450"/>
    <property type="match status" value="1"/>
</dbReference>
<evidence type="ECO:0000256" key="1">
    <source>
        <dbReference type="ARBA" id="ARBA00001971"/>
    </source>
</evidence>